<keyword evidence="3" id="KW-1185">Reference proteome</keyword>
<sequence>MSPGFGGIIYIAFEYVMLAVVTRLSAGSADQVSGAHIISQPDPGPDPTRTTRVPHYNQ</sequence>
<dbReference type="AlphaFoldDB" id="A0AA38U1W3"/>
<evidence type="ECO:0000313" key="3">
    <source>
        <dbReference type="Proteomes" id="UP001163846"/>
    </source>
</evidence>
<accession>A0AA38U1W3</accession>
<feature type="compositionally biased region" description="Low complexity" evidence="1">
    <location>
        <begin position="47"/>
        <end position="58"/>
    </location>
</feature>
<protein>
    <submittedName>
        <fullName evidence="2">Uncharacterized protein</fullName>
    </submittedName>
</protein>
<evidence type="ECO:0000313" key="2">
    <source>
        <dbReference type="EMBL" id="KAJ3830877.1"/>
    </source>
</evidence>
<dbReference type="EMBL" id="MU808094">
    <property type="protein sequence ID" value="KAJ3830877.1"/>
    <property type="molecule type" value="Genomic_DNA"/>
</dbReference>
<comment type="caution">
    <text evidence="2">The sequence shown here is derived from an EMBL/GenBank/DDBJ whole genome shotgun (WGS) entry which is preliminary data.</text>
</comment>
<reference evidence="2" key="1">
    <citation type="submission" date="2022-08" db="EMBL/GenBank/DDBJ databases">
        <authorList>
            <consortium name="DOE Joint Genome Institute"/>
            <person name="Min B."/>
            <person name="Riley R."/>
            <person name="Sierra-Patev S."/>
            <person name="Naranjo-Ortiz M."/>
            <person name="Looney B."/>
            <person name="Konkel Z."/>
            <person name="Slot J.C."/>
            <person name="Sakamoto Y."/>
            <person name="Steenwyk J.L."/>
            <person name="Rokas A."/>
            <person name="Carro J."/>
            <person name="Camarero S."/>
            <person name="Ferreira P."/>
            <person name="Molpeceres G."/>
            <person name="Ruiz-Duenas F.J."/>
            <person name="Serrano A."/>
            <person name="Henrissat B."/>
            <person name="Drula E."/>
            <person name="Hughes K.W."/>
            <person name="Mata J.L."/>
            <person name="Ishikawa N.K."/>
            <person name="Vargas-Isla R."/>
            <person name="Ushijima S."/>
            <person name="Smith C.A."/>
            <person name="Ahrendt S."/>
            <person name="Andreopoulos W."/>
            <person name="He G."/>
            <person name="Labutti K."/>
            <person name="Lipzen A."/>
            <person name="Ng V."/>
            <person name="Sandor L."/>
            <person name="Barry K."/>
            <person name="Martinez A.T."/>
            <person name="Xiao Y."/>
            <person name="Gibbons J.G."/>
            <person name="Terashima K."/>
            <person name="Hibbett D.S."/>
            <person name="Grigoriev I.V."/>
        </authorList>
    </citation>
    <scope>NUCLEOTIDE SEQUENCE</scope>
    <source>
        <strain evidence="2">TFB9207</strain>
    </source>
</reference>
<gene>
    <name evidence="2" type="ORF">F5878DRAFT_668216</name>
</gene>
<dbReference type="Proteomes" id="UP001163846">
    <property type="component" value="Unassembled WGS sequence"/>
</dbReference>
<feature type="region of interest" description="Disordered" evidence="1">
    <location>
        <begin position="29"/>
        <end position="58"/>
    </location>
</feature>
<evidence type="ECO:0000256" key="1">
    <source>
        <dbReference type="SAM" id="MobiDB-lite"/>
    </source>
</evidence>
<name>A0AA38U1W3_9AGAR</name>
<organism evidence="2 3">
    <name type="scientific">Lentinula raphanica</name>
    <dbReference type="NCBI Taxonomy" id="153919"/>
    <lineage>
        <taxon>Eukaryota</taxon>
        <taxon>Fungi</taxon>
        <taxon>Dikarya</taxon>
        <taxon>Basidiomycota</taxon>
        <taxon>Agaricomycotina</taxon>
        <taxon>Agaricomycetes</taxon>
        <taxon>Agaricomycetidae</taxon>
        <taxon>Agaricales</taxon>
        <taxon>Marasmiineae</taxon>
        <taxon>Omphalotaceae</taxon>
        <taxon>Lentinula</taxon>
    </lineage>
</organism>
<proteinExistence type="predicted"/>